<evidence type="ECO:0000313" key="13">
    <source>
        <dbReference type="Proteomes" id="UP001270053"/>
    </source>
</evidence>
<dbReference type="CDD" id="cd12921">
    <property type="entry name" value="VKOR_4"/>
    <property type="match status" value="1"/>
</dbReference>
<dbReference type="Pfam" id="PF07884">
    <property type="entry name" value="VKOR"/>
    <property type="match status" value="1"/>
</dbReference>
<evidence type="ECO:0000256" key="9">
    <source>
        <dbReference type="ARBA" id="ARBA00023284"/>
    </source>
</evidence>
<evidence type="ECO:0000256" key="4">
    <source>
        <dbReference type="ARBA" id="ARBA00022719"/>
    </source>
</evidence>
<keyword evidence="4" id="KW-0874">Quinone</keyword>
<dbReference type="Gene3D" id="3.40.30.10">
    <property type="entry name" value="Glutaredoxin"/>
    <property type="match status" value="1"/>
</dbReference>
<feature type="transmembrane region" description="Helical" evidence="10">
    <location>
        <begin position="163"/>
        <end position="182"/>
    </location>
</feature>
<evidence type="ECO:0000256" key="2">
    <source>
        <dbReference type="ARBA" id="ARBA00006214"/>
    </source>
</evidence>
<feature type="transmembrane region" description="Helical" evidence="10">
    <location>
        <begin position="140"/>
        <end position="157"/>
    </location>
</feature>
<keyword evidence="6" id="KW-0560">Oxidoreductase</keyword>
<dbReference type="Proteomes" id="UP001270053">
    <property type="component" value="Unassembled WGS sequence"/>
</dbReference>
<evidence type="ECO:0000313" key="12">
    <source>
        <dbReference type="EMBL" id="MDX6184798.1"/>
    </source>
</evidence>
<keyword evidence="3 10" id="KW-0812">Transmembrane</keyword>
<keyword evidence="9" id="KW-0676">Redox-active center</keyword>
<keyword evidence="7 10" id="KW-0472">Membrane</keyword>
<protein>
    <submittedName>
        <fullName evidence="12">Vitamin K epoxide reductase family protein</fullName>
    </submittedName>
</protein>
<dbReference type="InterPro" id="IPR012932">
    <property type="entry name" value="VKOR"/>
</dbReference>
<proteinExistence type="inferred from homology"/>
<accession>A0AAJ2VW46</accession>
<evidence type="ECO:0000256" key="10">
    <source>
        <dbReference type="SAM" id="Phobius"/>
    </source>
</evidence>
<feature type="domain" description="Vitamin K epoxide reductase" evidence="11">
    <location>
        <begin position="166"/>
        <end position="289"/>
    </location>
</feature>
<evidence type="ECO:0000256" key="8">
    <source>
        <dbReference type="ARBA" id="ARBA00023157"/>
    </source>
</evidence>
<evidence type="ECO:0000256" key="5">
    <source>
        <dbReference type="ARBA" id="ARBA00022989"/>
    </source>
</evidence>
<feature type="transmembrane region" description="Helical" evidence="10">
    <location>
        <begin position="219"/>
        <end position="240"/>
    </location>
</feature>
<reference evidence="12" key="1">
    <citation type="submission" date="2023-11" db="EMBL/GenBank/DDBJ databases">
        <title>Unpublished Manusciprt.</title>
        <authorList>
            <person name="Saticioglu I.B."/>
            <person name="Ay H."/>
            <person name="Ajmi N."/>
            <person name="Altun S."/>
            <person name="Duman M."/>
        </authorList>
    </citation>
    <scope>NUCLEOTIDE SEQUENCE</scope>
    <source>
        <strain evidence="12">Fl-77</strain>
    </source>
</reference>
<sequence>MSYYFDYNSSKVMVKIVQKYLQINKYSNLKNEFEDLFLSHPNYPSLFAITDSLDLLSIENAAVRISKEQILDLPKSFLAYYKQELTLVEKNKKNVRIYSDKEGIQKISYEEFLTGWDGVIVAIEENKLLLNEESSIGFKWLKYALPVFLLAGLSFVYNHYNTFSIAFLITSLLGFAFSVLIVDKKIGLSPNLNSRFCNLGSAISCDSVIRSDLRRINKWISFTDLPLIFFSSSLLSILLLPFESAVFVGFLSLLSIPIIVLSVWIQKFEIRKWCTLCLIVSFLIVSQSIVWFTSSNFTLVFSTSNVFPFLFSFVLLLTIWLGIKSILKNRITNEVSLNELKKFKRNYSVLNFLSQRIPKIDGFSDLRGLQFGNKKASINLSIIISPSCTHCHKTFQEAFDLVLKFPDKIFLNVLFNVNPENNENPFKTVVERLLMIYRSTPGKTVEAISDWHIKKMELDKWLKKWSIDGTSAMITQEINKQYEWCQKNNFNYTPVKIVNEKVFPNEYDISELKYFLNDFAEEIHVLERTA</sequence>
<name>A0AAJ2VW46_9FLAO</name>
<dbReference type="GO" id="GO:0048038">
    <property type="term" value="F:quinone binding"/>
    <property type="evidence" value="ECO:0007669"/>
    <property type="project" value="UniProtKB-KW"/>
</dbReference>
<evidence type="ECO:0000256" key="1">
    <source>
        <dbReference type="ARBA" id="ARBA00004141"/>
    </source>
</evidence>
<dbReference type="GO" id="GO:0016491">
    <property type="term" value="F:oxidoreductase activity"/>
    <property type="evidence" value="ECO:0007669"/>
    <property type="project" value="UniProtKB-KW"/>
</dbReference>
<dbReference type="AlphaFoldDB" id="A0AAJ2VW46"/>
<keyword evidence="5 10" id="KW-1133">Transmembrane helix</keyword>
<comment type="similarity">
    <text evidence="2">Belongs to the VKOR family.</text>
</comment>
<feature type="transmembrane region" description="Helical" evidence="10">
    <location>
        <begin position="273"/>
        <end position="294"/>
    </location>
</feature>
<dbReference type="Gene3D" id="1.20.1440.130">
    <property type="entry name" value="VKOR domain"/>
    <property type="match status" value="1"/>
</dbReference>
<dbReference type="GO" id="GO:0016020">
    <property type="term" value="C:membrane"/>
    <property type="evidence" value="ECO:0007669"/>
    <property type="project" value="UniProtKB-SubCell"/>
</dbReference>
<comment type="caution">
    <text evidence="12">The sequence shown here is derived from an EMBL/GenBank/DDBJ whole genome shotgun (WGS) entry which is preliminary data.</text>
</comment>
<feature type="transmembrane region" description="Helical" evidence="10">
    <location>
        <begin position="246"/>
        <end position="266"/>
    </location>
</feature>
<evidence type="ECO:0000256" key="7">
    <source>
        <dbReference type="ARBA" id="ARBA00023136"/>
    </source>
</evidence>
<evidence type="ECO:0000256" key="6">
    <source>
        <dbReference type="ARBA" id="ARBA00023002"/>
    </source>
</evidence>
<keyword evidence="8" id="KW-1015">Disulfide bond</keyword>
<dbReference type="SUPFAM" id="SSF52833">
    <property type="entry name" value="Thioredoxin-like"/>
    <property type="match status" value="1"/>
</dbReference>
<feature type="transmembrane region" description="Helical" evidence="10">
    <location>
        <begin position="306"/>
        <end position="323"/>
    </location>
</feature>
<gene>
    <name evidence="12" type="ORF">SGQ44_03465</name>
</gene>
<organism evidence="12 13">
    <name type="scientific">Flavobacterium flavipigmentatum</name>
    <dbReference type="NCBI Taxonomy" id="2893884"/>
    <lineage>
        <taxon>Bacteria</taxon>
        <taxon>Pseudomonadati</taxon>
        <taxon>Bacteroidota</taxon>
        <taxon>Flavobacteriia</taxon>
        <taxon>Flavobacteriales</taxon>
        <taxon>Flavobacteriaceae</taxon>
        <taxon>Flavobacterium</taxon>
    </lineage>
</organism>
<dbReference type="InterPro" id="IPR038354">
    <property type="entry name" value="VKOR_sf"/>
</dbReference>
<comment type="subcellular location">
    <subcellularLocation>
        <location evidence="1">Membrane</location>
        <topology evidence="1">Multi-pass membrane protein</topology>
    </subcellularLocation>
</comment>
<evidence type="ECO:0000259" key="11">
    <source>
        <dbReference type="Pfam" id="PF07884"/>
    </source>
</evidence>
<dbReference type="RefSeq" id="WP_229975823.1">
    <property type="nucleotide sequence ID" value="NZ_CP087133.1"/>
</dbReference>
<evidence type="ECO:0000256" key="3">
    <source>
        <dbReference type="ARBA" id="ARBA00022692"/>
    </source>
</evidence>
<dbReference type="InterPro" id="IPR036249">
    <property type="entry name" value="Thioredoxin-like_sf"/>
</dbReference>
<dbReference type="EMBL" id="JAWXVH010000001">
    <property type="protein sequence ID" value="MDX6184798.1"/>
    <property type="molecule type" value="Genomic_DNA"/>
</dbReference>